<dbReference type="RefSeq" id="WP_065157946.1">
    <property type="nucleotide sequence ID" value="NZ_LZLQ01000038.1"/>
</dbReference>
<dbReference type="Gene3D" id="2.60.40.1650">
    <property type="entry name" value="Porin MspA (Ig-like beta-sandwich domain)"/>
    <property type="match status" value="2"/>
</dbReference>
<dbReference type="EMBL" id="LZLQ01000038">
    <property type="protein sequence ID" value="OBK17942.1"/>
    <property type="molecule type" value="Genomic_DNA"/>
</dbReference>
<accession>A0A1A3NC20</accession>
<evidence type="ECO:0000256" key="3">
    <source>
        <dbReference type="SAM" id="SignalP"/>
    </source>
</evidence>
<feature type="signal peptide" evidence="3">
    <location>
        <begin position="1"/>
        <end position="25"/>
    </location>
</feature>
<comment type="caution">
    <text evidence="4">The sequence shown here is derived from an EMBL/GenBank/DDBJ whole genome shotgun (WGS) entry which is preliminary data.</text>
</comment>
<dbReference type="Proteomes" id="UP000093629">
    <property type="component" value="Unassembled WGS sequence"/>
</dbReference>
<dbReference type="SUPFAM" id="SSF56959">
    <property type="entry name" value="Leukocidin-like"/>
    <property type="match status" value="1"/>
</dbReference>
<proteinExistence type="predicted"/>
<gene>
    <name evidence="4" type="ORF">A5636_22260</name>
</gene>
<reference evidence="4 5" key="1">
    <citation type="submission" date="2016-06" db="EMBL/GenBank/DDBJ databases">
        <authorList>
            <person name="Kjaerup R.B."/>
            <person name="Dalgaard T.S."/>
            <person name="Juul-Madsen H.R."/>
        </authorList>
    </citation>
    <scope>NUCLEOTIDE SEQUENCE [LARGE SCALE GENOMIC DNA]</scope>
    <source>
        <strain evidence="4 5">1245139.5</strain>
    </source>
</reference>
<keyword evidence="5" id="KW-1185">Reference proteome</keyword>
<keyword evidence="1 3" id="KW-0732">Signal</keyword>
<sequence>MSAVVRRAAVLAVCLALPVAPPSAAADPTSQPVGAAASADGAVAPGTPARLTTPDGWILALGAKDEKHVPVAPLTTAVSSREYLSSGIFVASLTGPETPHGILEVGYEIGCGIDMSTANGVTMANGGGVSPSLGAVLPFGPGEPFQLLPIISAQSNSLVSVGLKPGFVVVVPVVRKEFKGPNPWIMIDKFHMKIDGCVGQSFVRSYSTLTRITDESDVVLSYVGSTKAV</sequence>
<evidence type="ECO:0000313" key="4">
    <source>
        <dbReference type="EMBL" id="OBK17942.1"/>
    </source>
</evidence>
<name>A0A1A3NC20_MYCAS</name>
<organism evidence="4 5">
    <name type="scientific">Mycobacterium asiaticum</name>
    <dbReference type="NCBI Taxonomy" id="1790"/>
    <lineage>
        <taxon>Bacteria</taxon>
        <taxon>Bacillati</taxon>
        <taxon>Actinomycetota</taxon>
        <taxon>Actinomycetes</taxon>
        <taxon>Mycobacteriales</taxon>
        <taxon>Mycobacteriaceae</taxon>
        <taxon>Mycobacterium</taxon>
    </lineage>
</organism>
<dbReference type="InterPro" id="IPR015286">
    <property type="entry name" value="Porin_fam_mycobact-type"/>
</dbReference>
<evidence type="ECO:0000256" key="1">
    <source>
        <dbReference type="ARBA" id="ARBA00022729"/>
    </source>
</evidence>
<feature type="chain" id="PRO_5008326965" evidence="3">
    <location>
        <begin position="26"/>
        <end position="229"/>
    </location>
</feature>
<dbReference type="Pfam" id="PF09203">
    <property type="entry name" value="MspA"/>
    <property type="match status" value="1"/>
</dbReference>
<dbReference type="AlphaFoldDB" id="A0A1A3NC20"/>
<dbReference type="OrthoDB" id="4748350at2"/>
<dbReference type="InterPro" id="IPR036435">
    <property type="entry name" value="Leukocidin/porin_MspA_sf"/>
</dbReference>
<feature type="region of interest" description="Disordered" evidence="2">
    <location>
        <begin position="22"/>
        <end position="41"/>
    </location>
</feature>
<protein>
    <submittedName>
        <fullName evidence="4">MspA protein</fullName>
    </submittedName>
</protein>
<evidence type="ECO:0000313" key="5">
    <source>
        <dbReference type="Proteomes" id="UP000093629"/>
    </source>
</evidence>
<evidence type="ECO:0000256" key="2">
    <source>
        <dbReference type="SAM" id="MobiDB-lite"/>
    </source>
</evidence>